<dbReference type="InterPro" id="IPR011990">
    <property type="entry name" value="TPR-like_helical_dom_sf"/>
</dbReference>
<feature type="repeat" description="TPR" evidence="3">
    <location>
        <begin position="97"/>
        <end position="130"/>
    </location>
</feature>
<proteinExistence type="predicted"/>
<keyword evidence="2 3" id="KW-0802">TPR repeat</keyword>
<gene>
    <name evidence="4" type="ORF">L1994_05730</name>
</gene>
<dbReference type="PANTHER" id="PTHR44943">
    <property type="entry name" value="CELLULOSE SYNTHASE OPERON PROTEIN C"/>
    <property type="match status" value="1"/>
</dbReference>
<accession>A0AAF0FQT9</accession>
<dbReference type="RefSeq" id="WP_278100722.1">
    <property type="nucleotide sequence ID" value="NZ_CP091092.1"/>
</dbReference>
<keyword evidence="5" id="KW-1185">Reference proteome</keyword>
<dbReference type="GeneID" id="79949878"/>
<dbReference type="SUPFAM" id="SSF48452">
    <property type="entry name" value="TPR-like"/>
    <property type="match status" value="1"/>
</dbReference>
<dbReference type="Pfam" id="PF13432">
    <property type="entry name" value="TPR_16"/>
    <property type="match status" value="1"/>
</dbReference>
<dbReference type="EMBL" id="CP091092">
    <property type="protein sequence ID" value="WFN37882.1"/>
    <property type="molecule type" value="Genomic_DNA"/>
</dbReference>
<dbReference type="Proteomes" id="UP001218895">
    <property type="component" value="Chromosome"/>
</dbReference>
<dbReference type="SMART" id="SM00028">
    <property type="entry name" value="TPR"/>
    <property type="match status" value="2"/>
</dbReference>
<dbReference type="InterPro" id="IPR051685">
    <property type="entry name" value="Ycf3/AcsC/BcsC/TPR_MFPF"/>
</dbReference>
<organism evidence="4 5">
    <name type="scientific">Methanomicrobium antiquum</name>
    <dbReference type="NCBI Taxonomy" id="487686"/>
    <lineage>
        <taxon>Archaea</taxon>
        <taxon>Methanobacteriati</taxon>
        <taxon>Methanobacteriota</taxon>
        <taxon>Stenosarchaea group</taxon>
        <taxon>Methanomicrobia</taxon>
        <taxon>Methanomicrobiales</taxon>
        <taxon>Methanomicrobiaceae</taxon>
        <taxon>Methanomicrobium</taxon>
    </lineage>
</organism>
<dbReference type="KEGG" id="manq:L1994_05730"/>
<dbReference type="InterPro" id="IPR019734">
    <property type="entry name" value="TPR_rpt"/>
</dbReference>
<reference evidence="4" key="1">
    <citation type="submission" date="2022-01" db="EMBL/GenBank/DDBJ databases">
        <title>Complete genome of Methanomicrobium antiquum DSM 21220.</title>
        <authorList>
            <person name="Chen S.-C."/>
            <person name="You Y.-T."/>
            <person name="Zhou Y.-Z."/>
            <person name="Lai M.-C."/>
        </authorList>
    </citation>
    <scope>NUCLEOTIDE SEQUENCE</scope>
    <source>
        <strain evidence="4">DSM 21220</strain>
    </source>
</reference>
<evidence type="ECO:0000313" key="5">
    <source>
        <dbReference type="Proteomes" id="UP001218895"/>
    </source>
</evidence>
<sequence length="156" mass="17752">MKKYSIKIYFVLIVLFALLVFCCGCTGDYGENGKENLNESAPKTIEEQSYYDRVVEAEPDNATAWCLRGMYYNNNLNRYKEALKSADKAIELSPEYGLAWLLKGYILLNTGNISRAESSFENATSYNPELKEYVPDAKDYSPESSDSFCLFYSVLD</sequence>
<evidence type="ECO:0000256" key="2">
    <source>
        <dbReference type="ARBA" id="ARBA00022803"/>
    </source>
</evidence>
<dbReference type="Gene3D" id="1.25.40.10">
    <property type="entry name" value="Tetratricopeptide repeat domain"/>
    <property type="match status" value="1"/>
</dbReference>
<protein>
    <submittedName>
        <fullName evidence="4">Tetratricopeptide repeat protein</fullName>
    </submittedName>
</protein>
<keyword evidence="1" id="KW-0677">Repeat</keyword>
<dbReference type="AlphaFoldDB" id="A0AAF0FQT9"/>
<evidence type="ECO:0000313" key="4">
    <source>
        <dbReference type="EMBL" id="WFN37882.1"/>
    </source>
</evidence>
<evidence type="ECO:0000256" key="3">
    <source>
        <dbReference type="PROSITE-ProRule" id="PRU00339"/>
    </source>
</evidence>
<dbReference type="PANTHER" id="PTHR44943:SF4">
    <property type="entry name" value="TPR REPEAT-CONTAINING PROTEIN MJ0798"/>
    <property type="match status" value="1"/>
</dbReference>
<name>A0AAF0FQT9_9EURY</name>
<evidence type="ECO:0000256" key="1">
    <source>
        <dbReference type="ARBA" id="ARBA00022737"/>
    </source>
</evidence>
<dbReference type="PROSITE" id="PS50005">
    <property type="entry name" value="TPR"/>
    <property type="match status" value="1"/>
</dbReference>